<dbReference type="GO" id="GO:0016567">
    <property type="term" value="P:protein ubiquitination"/>
    <property type="evidence" value="ECO:0007669"/>
    <property type="project" value="UniProtKB-UniPathway"/>
</dbReference>
<evidence type="ECO:0000313" key="4">
    <source>
        <dbReference type="EMBL" id="KAF2849969.1"/>
    </source>
</evidence>
<dbReference type="GO" id="GO:0008270">
    <property type="term" value="F:zinc ion binding"/>
    <property type="evidence" value="ECO:0007669"/>
    <property type="project" value="UniProtKB-KW"/>
</dbReference>
<dbReference type="UniPathway" id="UPA00143"/>
<dbReference type="AlphaFoldDB" id="A0A6A7B6H5"/>
<evidence type="ECO:0000259" key="3">
    <source>
        <dbReference type="PROSITE" id="PS50089"/>
    </source>
</evidence>
<dbReference type="InterPro" id="IPR001841">
    <property type="entry name" value="Znf_RING"/>
</dbReference>
<name>A0A6A7B6H5_9PLEO</name>
<dbReference type="Pfam" id="PF13639">
    <property type="entry name" value="zf-RING_2"/>
    <property type="match status" value="1"/>
</dbReference>
<dbReference type="SUPFAM" id="SSF57850">
    <property type="entry name" value="RING/U-box"/>
    <property type="match status" value="1"/>
</dbReference>
<feature type="domain" description="RING-type" evidence="3">
    <location>
        <begin position="29"/>
        <end position="84"/>
    </location>
</feature>
<dbReference type="Gene3D" id="3.30.40.10">
    <property type="entry name" value="Zinc/RING finger domain, C3HC4 (zinc finger)"/>
    <property type="match status" value="1"/>
</dbReference>
<keyword evidence="1" id="KW-0862">Zinc</keyword>
<gene>
    <name evidence="4" type="ORF">T440DRAFT_121084</name>
</gene>
<sequence length="200" mass="22431">MAPFPSKPDFLRLGTQKITPSTSHASQDCYICNDPLAIHPHTTQTPTPTSTLHPALRITACSHILGVECLSAWLNTSNTCPICSRMLFEKNGQSITQEDMRAVVRALGYMYGVRRVMGVLARRVEMQVEGVRVRMVDEEGRRREVEKEVDYAMEDGEWVDSEGELDIGEDEDEEGEFDADEYLGVDEEEDEEGVMEGAVE</sequence>
<dbReference type="OrthoDB" id="2849579at2759"/>
<evidence type="ECO:0000313" key="5">
    <source>
        <dbReference type="Proteomes" id="UP000799423"/>
    </source>
</evidence>
<dbReference type="EMBL" id="MU006309">
    <property type="protein sequence ID" value="KAF2849969.1"/>
    <property type="molecule type" value="Genomic_DNA"/>
</dbReference>
<feature type="region of interest" description="Disordered" evidence="2">
    <location>
        <begin position="153"/>
        <end position="200"/>
    </location>
</feature>
<evidence type="ECO:0000256" key="2">
    <source>
        <dbReference type="SAM" id="MobiDB-lite"/>
    </source>
</evidence>
<organism evidence="4 5">
    <name type="scientific">Plenodomus tracheiphilus IPT5</name>
    <dbReference type="NCBI Taxonomy" id="1408161"/>
    <lineage>
        <taxon>Eukaryota</taxon>
        <taxon>Fungi</taxon>
        <taxon>Dikarya</taxon>
        <taxon>Ascomycota</taxon>
        <taxon>Pezizomycotina</taxon>
        <taxon>Dothideomycetes</taxon>
        <taxon>Pleosporomycetidae</taxon>
        <taxon>Pleosporales</taxon>
        <taxon>Pleosporineae</taxon>
        <taxon>Leptosphaeriaceae</taxon>
        <taxon>Plenodomus</taxon>
    </lineage>
</organism>
<evidence type="ECO:0000256" key="1">
    <source>
        <dbReference type="PROSITE-ProRule" id="PRU00175"/>
    </source>
</evidence>
<accession>A0A6A7B6H5</accession>
<dbReference type="InterPro" id="IPR013083">
    <property type="entry name" value="Znf_RING/FYVE/PHD"/>
</dbReference>
<protein>
    <recommendedName>
        <fullName evidence="3">RING-type domain-containing protein</fullName>
    </recommendedName>
</protein>
<dbReference type="PROSITE" id="PS50089">
    <property type="entry name" value="ZF_RING_2"/>
    <property type="match status" value="1"/>
</dbReference>
<reference evidence="4" key="1">
    <citation type="submission" date="2020-01" db="EMBL/GenBank/DDBJ databases">
        <authorList>
            <consortium name="DOE Joint Genome Institute"/>
            <person name="Haridas S."/>
            <person name="Albert R."/>
            <person name="Binder M."/>
            <person name="Bloem J."/>
            <person name="Labutti K."/>
            <person name="Salamov A."/>
            <person name="Andreopoulos B."/>
            <person name="Baker S.E."/>
            <person name="Barry K."/>
            <person name="Bills G."/>
            <person name="Bluhm B.H."/>
            <person name="Cannon C."/>
            <person name="Castanera R."/>
            <person name="Culley D.E."/>
            <person name="Daum C."/>
            <person name="Ezra D."/>
            <person name="Gonzalez J.B."/>
            <person name="Henrissat B."/>
            <person name="Kuo A."/>
            <person name="Liang C."/>
            <person name="Lipzen A."/>
            <person name="Lutzoni F."/>
            <person name="Magnuson J."/>
            <person name="Mondo S."/>
            <person name="Nolan M."/>
            <person name="Ohm R."/>
            <person name="Pangilinan J."/>
            <person name="Park H.-J."/>
            <person name="Ramirez L."/>
            <person name="Alfaro M."/>
            <person name="Sun H."/>
            <person name="Tritt A."/>
            <person name="Yoshinaga Y."/>
            <person name="Zwiers L.-H."/>
            <person name="Turgeon B.G."/>
            <person name="Goodwin S.B."/>
            <person name="Spatafora J.W."/>
            <person name="Crous P.W."/>
            <person name="Grigoriev I.V."/>
        </authorList>
    </citation>
    <scope>NUCLEOTIDE SEQUENCE</scope>
    <source>
        <strain evidence="4">IPT5</strain>
    </source>
</reference>
<keyword evidence="1" id="KW-0479">Metal-binding</keyword>
<dbReference type="Proteomes" id="UP000799423">
    <property type="component" value="Unassembled WGS sequence"/>
</dbReference>
<keyword evidence="1" id="KW-0863">Zinc-finger</keyword>
<keyword evidence="5" id="KW-1185">Reference proteome</keyword>
<proteinExistence type="predicted"/>